<evidence type="ECO:0000259" key="1">
    <source>
        <dbReference type="Pfam" id="PF03435"/>
    </source>
</evidence>
<reference evidence="3" key="1">
    <citation type="journal article" date="2019" name="Int. J. Syst. Evol. Microbiol.">
        <title>The Global Catalogue of Microorganisms (GCM) 10K type strain sequencing project: providing services to taxonomists for standard genome sequencing and annotation.</title>
        <authorList>
            <consortium name="The Broad Institute Genomics Platform"/>
            <consortium name="The Broad Institute Genome Sequencing Center for Infectious Disease"/>
            <person name="Wu L."/>
            <person name="Ma J."/>
        </authorList>
    </citation>
    <scope>NUCLEOTIDE SEQUENCE [LARGE SCALE GENOMIC DNA]</scope>
    <source>
        <strain evidence="3">JCM 16548</strain>
    </source>
</reference>
<proteinExistence type="predicted"/>
<keyword evidence="3" id="KW-1185">Reference proteome</keyword>
<dbReference type="InterPro" id="IPR036291">
    <property type="entry name" value="NAD(P)-bd_dom_sf"/>
</dbReference>
<name>A0ABP7DHW7_9ACTN</name>
<dbReference type="PANTHER" id="PTHR12286:SF5">
    <property type="entry name" value="SACCHAROPINE DEHYDROGENASE-LIKE OXIDOREDUCTASE"/>
    <property type="match status" value="1"/>
</dbReference>
<dbReference type="Proteomes" id="UP001500051">
    <property type="component" value="Unassembled WGS sequence"/>
</dbReference>
<evidence type="ECO:0000313" key="2">
    <source>
        <dbReference type="EMBL" id="GAA3705923.1"/>
    </source>
</evidence>
<dbReference type="Gene3D" id="3.40.50.720">
    <property type="entry name" value="NAD(P)-binding Rossmann-like Domain"/>
    <property type="match status" value="1"/>
</dbReference>
<gene>
    <name evidence="2" type="ORF">GCM10022204_24430</name>
</gene>
<dbReference type="RefSeq" id="WP_344812642.1">
    <property type="nucleotide sequence ID" value="NZ_BAAAYX010000009.1"/>
</dbReference>
<accession>A0ABP7DHW7</accession>
<dbReference type="InterPro" id="IPR051276">
    <property type="entry name" value="Saccharopine_DH-like_oxidrdct"/>
</dbReference>
<organism evidence="2 3">
    <name type="scientific">Microlunatus aurantiacus</name>
    <dbReference type="NCBI Taxonomy" id="446786"/>
    <lineage>
        <taxon>Bacteria</taxon>
        <taxon>Bacillati</taxon>
        <taxon>Actinomycetota</taxon>
        <taxon>Actinomycetes</taxon>
        <taxon>Propionibacteriales</taxon>
        <taxon>Propionibacteriaceae</taxon>
        <taxon>Microlunatus</taxon>
    </lineage>
</organism>
<comment type="caution">
    <text evidence="2">The sequence shown here is derived from an EMBL/GenBank/DDBJ whole genome shotgun (WGS) entry which is preliminary data.</text>
</comment>
<dbReference type="SUPFAM" id="SSF51735">
    <property type="entry name" value="NAD(P)-binding Rossmann-fold domains"/>
    <property type="match status" value="1"/>
</dbReference>
<sequence length="412" mass="43064">MSDDPRPEFDLVLVGATGFVGRLTARHLAEHAPAGLRVALAGRSVDRLVSVRSSLPGSASIWPVITVDTLDVAAVTELAGRTAVVASTVGPYLRYGLPLVEACAAAGTHYADLTGETLFVRRSIDAAHESARASGARIVHSCGFDSIPSDLGVGLTAAQAAADGAGELTGAVLHVRSLRGGVSGGTIDSLRQQLIESAQDPTARRLAGDERALVDDVSGQRYGSSDDRGGWPVGRDERGTWQAPFVMGGYNGQIVHRSNALADWPYGREFTYREVIDTGRGPVGAVTAGAITVGLGALMAGMANTTTRSLLDRVLPAPGQGPDERRRKSGRFRVEVRADTVSGARYRTTIAADHDPGYDGTAVMLGESALALAQGSELGRAGVVTPMVALGSCLPQRLRDRGFTVATERLDD</sequence>
<feature type="domain" description="Saccharopine dehydrogenase NADP binding" evidence="1">
    <location>
        <begin position="12"/>
        <end position="138"/>
    </location>
</feature>
<dbReference type="Pfam" id="PF03435">
    <property type="entry name" value="Sacchrp_dh_NADP"/>
    <property type="match status" value="1"/>
</dbReference>
<dbReference type="InterPro" id="IPR005097">
    <property type="entry name" value="Sacchrp_dh_NADP-bd"/>
</dbReference>
<protein>
    <submittedName>
        <fullName evidence="2">Trans-acting enoyl reductase family protein</fullName>
    </submittedName>
</protein>
<dbReference type="PANTHER" id="PTHR12286">
    <property type="entry name" value="SACCHAROPINE DEHYDROGENASE-LIKE OXIDOREDUCTASE"/>
    <property type="match status" value="1"/>
</dbReference>
<dbReference type="EMBL" id="BAAAYX010000009">
    <property type="protein sequence ID" value="GAA3705923.1"/>
    <property type="molecule type" value="Genomic_DNA"/>
</dbReference>
<evidence type="ECO:0000313" key="3">
    <source>
        <dbReference type="Proteomes" id="UP001500051"/>
    </source>
</evidence>